<dbReference type="InterPro" id="IPR007391">
    <property type="entry name" value="Vancomycin_resist_VanW"/>
</dbReference>
<comment type="caution">
    <text evidence="2">The sequence shown here is derived from an EMBL/GenBank/DDBJ whole genome shotgun (WGS) entry which is preliminary data.</text>
</comment>
<dbReference type="Pfam" id="PF04294">
    <property type="entry name" value="VanW"/>
    <property type="match status" value="1"/>
</dbReference>
<name>A0ABV7WBD1_9MICO</name>
<evidence type="ECO:0000256" key="1">
    <source>
        <dbReference type="SAM" id="Phobius"/>
    </source>
</evidence>
<sequence>MSTSTTSRPETVGSAGGRGWVGPLLALLAVAVVVVGVYVGAAYALADRVPFGTSAAGVDIGGRSADDAVALLEAEVAPRAEDPVEVSVGEDVDSLDPAAAGLGVDLASTVGSVTGFSLEPARMWRHVVGAGDLSVATDVDEPALEAALAEVAGRLGVEPVDGDVTFPGGVPTRVEPVEGREVDVAGAAAAVRAMWLATDGPVPLPADTRAVQVGQEDVDAGMELAQAAVAAPLVVVVGDREVGLAPEQFGPTLAMDPGEGGTLGLAVDGDALRAATLAVDPALEQAPADARIELAGGAPTVVPGALGRSLPAGPLSQASVAALQPGTDRRAVVEGAVVEPELTTEEAQALGVKEVVSTFSTNYPDNPDRTNNLAVASRTIDGTLVLPGEEFSLNDALGERTTAKGYRAAGVISNGILSEGVGGGVSQVATTTYNAAFFAGLEITAFKPHSLYIPRYPAGRESTLNYSPRVDMAFRNDTSTAILIQAGVGGGQITVTFWGTKTWDVEAVSSGRYSATSGTTVYDPSSDCRGQSPIDGFTIDTTRIWRQGGAEVKRETETWRYIPADRIICGPRPAA</sequence>
<dbReference type="EMBL" id="JBHRWW010000001">
    <property type="protein sequence ID" value="MFC3686762.1"/>
    <property type="molecule type" value="Genomic_DNA"/>
</dbReference>
<dbReference type="PANTHER" id="PTHR35788:SF1">
    <property type="entry name" value="EXPORTED PROTEIN"/>
    <property type="match status" value="1"/>
</dbReference>
<evidence type="ECO:0000313" key="3">
    <source>
        <dbReference type="Proteomes" id="UP001595685"/>
    </source>
</evidence>
<dbReference type="Proteomes" id="UP001595685">
    <property type="component" value="Unassembled WGS sequence"/>
</dbReference>
<accession>A0ABV7WBD1</accession>
<keyword evidence="3" id="KW-1185">Reference proteome</keyword>
<feature type="transmembrane region" description="Helical" evidence="1">
    <location>
        <begin position="20"/>
        <end position="45"/>
    </location>
</feature>
<keyword evidence="1" id="KW-0812">Transmembrane</keyword>
<protein>
    <submittedName>
        <fullName evidence="2">VanW family protein</fullName>
    </submittedName>
</protein>
<gene>
    <name evidence="2" type="ORF">ACFOLH_00230</name>
</gene>
<organism evidence="2 3">
    <name type="scientific">Aquipuribacter hungaricus</name>
    <dbReference type="NCBI Taxonomy" id="545624"/>
    <lineage>
        <taxon>Bacteria</taxon>
        <taxon>Bacillati</taxon>
        <taxon>Actinomycetota</taxon>
        <taxon>Actinomycetes</taxon>
        <taxon>Micrococcales</taxon>
        <taxon>Intrasporangiaceae</taxon>
        <taxon>Aquipuribacter</taxon>
    </lineage>
</organism>
<evidence type="ECO:0000313" key="2">
    <source>
        <dbReference type="EMBL" id="MFC3686762.1"/>
    </source>
</evidence>
<keyword evidence="1" id="KW-0472">Membrane</keyword>
<keyword evidence="1" id="KW-1133">Transmembrane helix</keyword>
<reference evidence="3" key="1">
    <citation type="journal article" date="2019" name="Int. J. Syst. Evol. Microbiol.">
        <title>The Global Catalogue of Microorganisms (GCM) 10K type strain sequencing project: providing services to taxonomists for standard genome sequencing and annotation.</title>
        <authorList>
            <consortium name="The Broad Institute Genomics Platform"/>
            <consortium name="The Broad Institute Genome Sequencing Center for Infectious Disease"/>
            <person name="Wu L."/>
            <person name="Ma J."/>
        </authorList>
    </citation>
    <scope>NUCLEOTIDE SEQUENCE [LARGE SCALE GENOMIC DNA]</scope>
    <source>
        <strain evidence="3">NCAIM B.02333</strain>
    </source>
</reference>
<dbReference type="InterPro" id="IPR052913">
    <property type="entry name" value="Glycopeptide_resist_protein"/>
</dbReference>
<proteinExistence type="predicted"/>
<dbReference type="PANTHER" id="PTHR35788">
    <property type="entry name" value="EXPORTED PROTEIN-RELATED"/>
    <property type="match status" value="1"/>
</dbReference>
<dbReference type="RefSeq" id="WP_340289116.1">
    <property type="nucleotide sequence ID" value="NZ_JBBEOI010000005.1"/>
</dbReference>